<dbReference type="Pfam" id="PF00460">
    <property type="entry name" value="Flg_bb_rod"/>
    <property type="match status" value="1"/>
</dbReference>
<evidence type="ECO:0000256" key="4">
    <source>
        <dbReference type="ARBA" id="ARBA00023143"/>
    </source>
</evidence>
<keyword evidence="8" id="KW-0282">Flagellum</keyword>
<dbReference type="EMBL" id="JAVJAN010000007">
    <property type="protein sequence ID" value="MDR5586507.1"/>
    <property type="molecule type" value="Genomic_DNA"/>
</dbReference>
<dbReference type="InterPro" id="IPR001444">
    <property type="entry name" value="Flag_bb_rod_N"/>
</dbReference>
<accession>A0ABU1EDT6</accession>
<dbReference type="NCBIfam" id="TIGR01396">
    <property type="entry name" value="FlgB"/>
    <property type="match status" value="1"/>
</dbReference>
<keyword evidence="9" id="KW-1185">Reference proteome</keyword>
<evidence type="ECO:0000256" key="5">
    <source>
        <dbReference type="ARBA" id="ARBA00024934"/>
    </source>
</evidence>
<evidence type="ECO:0000259" key="7">
    <source>
        <dbReference type="Pfam" id="PF00460"/>
    </source>
</evidence>
<organism evidence="8 9">
    <name type="scientific">Clostridium aquiflavi</name>
    <dbReference type="NCBI Taxonomy" id="3073603"/>
    <lineage>
        <taxon>Bacteria</taxon>
        <taxon>Bacillati</taxon>
        <taxon>Bacillota</taxon>
        <taxon>Clostridia</taxon>
        <taxon>Eubacteriales</taxon>
        <taxon>Clostridiaceae</taxon>
        <taxon>Clostridium</taxon>
    </lineage>
</organism>
<evidence type="ECO:0000256" key="2">
    <source>
        <dbReference type="ARBA" id="ARBA00009677"/>
    </source>
</evidence>
<comment type="caution">
    <text evidence="8">The sequence shown here is derived from an EMBL/GenBank/DDBJ whole genome shotgun (WGS) entry which is preliminary data.</text>
</comment>
<dbReference type="Proteomes" id="UP001256646">
    <property type="component" value="Unassembled WGS sequence"/>
</dbReference>
<evidence type="ECO:0000256" key="6">
    <source>
        <dbReference type="PIRNR" id="PIRNR002889"/>
    </source>
</evidence>
<dbReference type="PROSITE" id="PS00588">
    <property type="entry name" value="FLAGELLA_BB_ROD"/>
    <property type="match status" value="1"/>
</dbReference>
<gene>
    <name evidence="8" type="primary">flgB</name>
    <name evidence="8" type="ORF">RGC78_03420</name>
</gene>
<keyword evidence="8" id="KW-0969">Cilium</keyword>
<dbReference type="InterPro" id="IPR019776">
    <property type="entry name" value="Flagellar_basal_body_rod_CS"/>
</dbReference>
<comment type="subcellular location">
    <subcellularLocation>
        <location evidence="1 6">Bacterial flagellum basal body</location>
    </subcellularLocation>
</comment>
<sequence>MPINSIKSYDTYNLIKDGLKASNARSKAIANNMANINTKGYKKFNVIFEENLKNGSDTKDLSLKITNSRHLRGNNDLNGDIEVVREENTSMRTDDNNVDLELEKVNQAANTLKYNALITKLNGKFNSLKTVIK</sequence>
<dbReference type="InterPro" id="IPR006300">
    <property type="entry name" value="FlgB"/>
</dbReference>
<dbReference type="PIRSF" id="PIRSF002889">
    <property type="entry name" value="Rod_FlgB"/>
    <property type="match status" value="1"/>
</dbReference>
<name>A0ABU1EDT6_9CLOT</name>
<dbReference type="RefSeq" id="WP_252224824.1">
    <property type="nucleotide sequence ID" value="NZ_JAVJAN010000007.1"/>
</dbReference>
<comment type="similarity">
    <text evidence="2 6">Belongs to the flagella basal body rod proteins family.</text>
</comment>
<proteinExistence type="inferred from homology"/>
<comment type="function">
    <text evidence="5 6">Structural component of flagellum, the bacterial motility apparatus. Part of the rod structure of flagellar basal body.</text>
</comment>
<evidence type="ECO:0000256" key="1">
    <source>
        <dbReference type="ARBA" id="ARBA00004117"/>
    </source>
</evidence>
<keyword evidence="4 6" id="KW-0975">Bacterial flagellum</keyword>
<evidence type="ECO:0000313" key="9">
    <source>
        <dbReference type="Proteomes" id="UP001256646"/>
    </source>
</evidence>
<protein>
    <recommendedName>
        <fullName evidence="3 6">Flagellar basal body rod protein FlgB</fullName>
    </recommendedName>
</protein>
<evidence type="ECO:0000313" key="8">
    <source>
        <dbReference type="EMBL" id="MDR5586507.1"/>
    </source>
</evidence>
<reference evidence="8 9" key="1">
    <citation type="submission" date="2023-09" db="EMBL/GenBank/DDBJ databases">
        <authorList>
            <person name="Zhai L."/>
        </authorList>
    </citation>
    <scope>NUCLEOTIDE SEQUENCE [LARGE SCALE GENOMIC DNA]</scope>
    <source>
        <strain evidence="8 9">5 N-1</strain>
    </source>
</reference>
<evidence type="ECO:0000256" key="3">
    <source>
        <dbReference type="ARBA" id="ARBA00014376"/>
    </source>
</evidence>
<dbReference type="NCBIfam" id="NF009266">
    <property type="entry name" value="PRK12623.1"/>
    <property type="match status" value="1"/>
</dbReference>
<comment type="subunit">
    <text evidence="6">The basal body constitutes a major portion of the flagellar organelle and consists of a number of rings mounted on a central rod.</text>
</comment>
<keyword evidence="8" id="KW-0966">Cell projection</keyword>
<feature type="domain" description="Flagellar basal body rod protein N-terminal" evidence="7">
    <location>
        <begin position="18"/>
        <end position="42"/>
    </location>
</feature>